<evidence type="ECO:0000256" key="5">
    <source>
        <dbReference type="ARBA" id="ARBA00023157"/>
    </source>
</evidence>
<evidence type="ECO:0000256" key="2">
    <source>
        <dbReference type="ARBA" id="ARBA00008098"/>
    </source>
</evidence>
<evidence type="ECO:0000256" key="3">
    <source>
        <dbReference type="ARBA" id="ARBA00022525"/>
    </source>
</evidence>
<keyword evidence="7" id="KW-1185">Reference proteome</keyword>
<dbReference type="PANTHER" id="PTHR11857">
    <property type="entry name" value="ODORANT BINDING PROTEIN-RELATED"/>
    <property type="match status" value="1"/>
</dbReference>
<dbReference type="SMART" id="SM00708">
    <property type="entry name" value="PhBP"/>
    <property type="match status" value="2"/>
</dbReference>
<dbReference type="GO" id="GO:0005549">
    <property type="term" value="F:odorant binding"/>
    <property type="evidence" value="ECO:0007669"/>
    <property type="project" value="InterPro"/>
</dbReference>
<evidence type="ECO:0000256" key="4">
    <source>
        <dbReference type="ARBA" id="ARBA00022729"/>
    </source>
</evidence>
<dbReference type="Pfam" id="PF01395">
    <property type="entry name" value="PBP_GOBP"/>
    <property type="match status" value="2"/>
</dbReference>
<reference evidence="6 7" key="1">
    <citation type="journal article" date="2007" name="Nature">
        <title>Evolution of genes and genomes on the Drosophila phylogeny.</title>
        <authorList>
            <consortium name="Drosophila 12 Genomes Consortium"/>
            <person name="Clark A.G."/>
            <person name="Eisen M.B."/>
            <person name="Smith D.R."/>
            <person name="Bergman C.M."/>
            <person name="Oliver B."/>
            <person name="Markow T.A."/>
            <person name="Kaufman T.C."/>
            <person name="Kellis M."/>
            <person name="Gelbart W."/>
            <person name="Iyer V.N."/>
            <person name="Pollard D.A."/>
            <person name="Sackton T.B."/>
            <person name="Larracuente A.M."/>
            <person name="Singh N.D."/>
            <person name="Abad J.P."/>
            <person name="Abt D.N."/>
            <person name="Adryan B."/>
            <person name="Aguade M."/>
            <person name="Akashi H."/>
            <person name="Anderson W.W."/>
            <person name="Aquadro C.F."/>
            <person name="Ardell D.H."/>
            <person name="Arguello R."/>
            <person name="Artieri C.G."/>
            <person name="Barbash D.A."/>
            <person name="Barker D."/>
            <person name="Barsanti P."/>
            <person name="Batterham P."/>
            <person name="Batzoglou S."/>
            <person name="Begun D."/>
            <person name="Bhutkar A."/>
            <person name="Blanco E."/>
            <person name="Bosak S.A."/>
            <person name="Bradley R.K."/>
            <person name="Brand A.D."/>
            <person name="Brent M.R."/>
            <person name="Brooks A.N."/>
            <person name="Brown R.H."/>
            <person name="Butlin R.K."/>
            <person name="Caggese C."/>
            <person name="Calvi B.R."/>
            <person name="Bernardo de Carvalho A."/>
            <person name="Caspi A."/>
            <person name="Castrezana S."/>
            <person name="Celniker S.E."/>
            <person name="Chang J.L."/>
            <person name="Chapple C."/>
            <person name="Chatterji S."/>
            <person name="Chinwalla A."/>
            <person name="Civetta A."/>
            <person name="Clifton S.W."/>
            <person name="Comeron J.M."/>
            <person name="Costello J.C."/>
            <person name="Coyne J.A."/>
            <person name="Daub J."/>
            <person name="David R.G."/>
            <person name="Delcher A.L."/>
            <person name="Delehaunty K."/>
            <person name="Do C.B."/>
            <person name="Ebling H."/>
            <person name="Edwards K."/>
            <person name="Eickbush T."/>
            <person name="Evans J.D."/>
            <person name="Filipski A."/>
            <person name="Findeiss S."/>
            <person name="Freyhult E."/>
            <person name="Fulton L."/>
            <person name="Fulton R."/>
            <person name="Garcia A.C."/>
            <person name="Gardiner A."/>
            <person name="Garfield D.A."/>
            <person name="Garvin B.E."/>
            <person name="Gibson G."/>
            <person name="Gilbert D."/>
            <person name="Gnerre S."/>
            <person name="Godfrey J."/>
            <person name="Good R."/>
            <person name="Gotea V."/>
            <person name="Gravely B."/>
            <person name="Greenberg A.J."/>
            <person name="Griffiths-Jones S."/>
            <person name="Gross S."/>
            <person name="Guigo R."/>
            <person name="Gustafson E.A."/>
            <person name="Haerty W."/>
            <person name="Hahn M.W."/>
            <person name="Halligan D.L."/>
            <person name="Halpern A.L."/>
            <person name="Halter G.M."/>
            <person name="Han M.V."/>
            <person name="Heger A."/>
            <person name="Hillier L."/>
            <person name="Hinrichs A.S."/>
            <person name="Holmes I."/>
            <person name="Hoskins R.A."/>
            <person name="Hubisz M.J."/>
            <person name="Hultmark D."/>
            <person name="Huntley M.A."/>
            <person name="Jaffe D.B."/>
            <person name="Jagadeeshan S."/>
            <person name="Jeck W.R."/>
            <person name="Johnson J."/>
            <person name="Jones C.D."/>
            <person name="Jordan W.C."/>
            <person name="Karpen G.H."/>
            <person name="Kataoka E."/>
            <person name="Keightley P.D."/>
            <person name="Kheradpour P."/>
            <person name="Kirkness E.F."/>
            <person name="Koerich L.B."/>
            <person name="Kristiansen K."/>
            <person name="Kudrna D."/>
            <person name="Kulathinal R.J."/>
            <person name="Kumar S."/>
            <person name="Kwok R."/>
            <person name="Lander E."/>
            <person name="Langley C.H."/>
            <person name="Lapoint R."/>
            <person name="Lazzaro B.P."/>
            <person name="Lee S.J."/>
            <person name="Levesque L."/>
            <person name="Li R."/>
            <person name="Lin C.F."/>
            <person name="Lin M.F."/>
            <person name="Lindblad-Toh K."/>
            <person name="Llopart A."/>
            <person name="Long M."/>
            <person name="Low L."/>
            <person name="Lozovsky E."/>
            <person name="Lu J."/>
            <person name="Luo M."/>
            <person name="Machado C.A."/>
            <person name="Makalowski W."/>
            <person name="Marzo M."/>
            <person name="Matsuda M."/>
            <person name="Matzkin L."/>
            <person name="McAllister B."/>
            <person name="McBride C.S."/>
            <person name="McKernan B."/>
            <person name="McKernan K."/>
            <person name="Mendez-Lago M."/>
            <person name="Minx P."/>
            <person name="Mollenhauer M.U."/>
            <person name="Montooth K."/>
            <person name="Mount S.M."/>
            <person name="Mu X."/>
            <person name="Myers E."/>
            <person name="Negre B."/>
            <person name="Newfeld S."/>
            <person name="Nielsen R."/>
            <person name="Noor M.A."/>
            <person name="O'Grady P."/>
            <person name="Pachter L."/>
            <person name="Papaceit M."/>
            <person name="Parisi M.J."/>
            <person name="Parisi M."/>
            <person name="Parts L."/>
            <person name="Pedersen J.S."/>
            <person name="Pesole G."/>
            <person name="Phillippy A.M."/>
            <person name="Ponting C.P."/>
            <person name="Pop M."/>
            <person name="Porcelli D."/>
            <person name="Powell J.R."/>
            <person name="Prohaska S."/>
            <person name="Pruitt K."/>
            <person name="Puig M."/>
            <person name="Quesneville H."/>
            <person name="Ram K.R."/>
            <person name="Rand D."/>
            <person name="Rasmussen M.D."/>
            <person name="Reed L.K."/>
            <person name="Reenan R."/>
            <person name="Reily A."/>
            <person name="Remington K.A."/>
            <person name="Rieger T.T."/>
            <person name="Ritchie M.G."/>
            <person name="Robin C."/>
            <person name="Rogers Y.H."/>
            <person name="Rohde C."/>
            <person name="Rozas J."/>
            <person name="Rubenfield M.J."/>
            <person name="Ruiz A."/>
            <person name="Russo S."/>
            <person name="Salzberg S.L."/>
            <person name="Sanchez-Gracia A."/>
            <person name="Saranga D.J."/>
            <person name="Sato H."/>
            <person name="Schaeffer S.W."/>
            <person name="Schatz M.C."/>
            <person name="Schlenke T."/>
            <person name="Schwartz R."/>
            <person name="Segarra C."/>
            <person name="Singh R.S."/>
            <person name="Sirot L."/>
            <person name="Sirota M."/>
            <person name="Sisneros N.B."/>
            <person name="Smith C.D."/>
            <person name="Smith T.F."/>
            <person name="Spieth J."/>
            <person name="Stage D.E."/>
            <person name="Stark A."/>
            <person name="Stephan W."/>
            <person name="Strausberg R.L."/>
            <person name="Strempel S."/>
            <person name="Sturgill D."/>
            <person name="Sutton G."/>
            <person name="Sutton G.G."/>
            <person name="Tao W."/>
            <person name="Teichmann S."/>
            <person name="Tobari Y.N."/>
            <person name="Tomimura Y."/>
            <person name="Tsolas J.M."/>
            <person name="Valente V.L."/>
            <person name="Venter E."/>
            <person name="Venter J.C."/>
            <person name="Vicario S."/>
            <person name="Vieira F.G."/>
            <person name="Vilella A.J."/>
            <person name="Villasante A."/>
            <person name="Walenz B."/>
            <person name="Wang J."/>
            <person name="Wasserman M."/>
            <person name="Watts T."/>
            <person name="Wilson D."/>
            <person name="Wilson R.K."/>
            <person name="Wing R.A."/>
            <person name="Wolfner M.F."/>
            <person name="Wong A."/>
            <person name="Wong G.K."/>
            <person name="Wu C.I."/>
            <person name="Wu G."/>
            <person name="Yamamoto D."/>
            <person name="Yang H.P."/>
            <person name="Yang S.P."/>
            <person name="Yorke J.A."/>
            <person name="Yoshida K."/>
            <person name="Zdobnov E."/>
            <person name="Zhang P."/>
            <person name="Zhang Y."/>
            <person name="Zimin A.V."/>
            <person name="Baldwin J."/>
            <person name="Abdouelleil A."/>
            <person name="Abdulkadir J."/>
            <person name="Abebe A."/>
            <person name="Abera B."/>
            <person name="Abreu J."/>
            <person name="Acer S.C."/>
            <person name="Aftuck L."/>
            <person name="Alexander A."/>
            <person name="An P."/>
            <person name="Anderson E."/>
            <person name="Anderson S."/>
            <person name="Arachi H."/>
            <person name="Azer M."/>
            <person name="Bachantsang P."/>
            <person name="Barry A."/>
            <person name="Bayul T."/>
            <person name="Berlin A."/>
            <person name="Bessette D."/>
            <person name="Bloom T."/>
            <person name="Blye J."/>
            <person name="Boguslavskiy L."/>
            <person name="Bonnet C."/>
            <person name="Boukhgalter B."/>
            <person name="Bourzgui I."/>
            <person name="Brown A."/>
            <person name="Cahill P."/>
            <person name="Channer S."/>
            <person name="Cheshatsang Y."/>
            <person name="Chuda L."/>
            <person name="Citroen M."/>
            <person name="Collymore A."/>
            <person name="Cooke P."/>
            <person name="Costello M."/>
            <person name="D'Aco K."/>
            <person name="Daza R."/>
            <person name="De Haan G."/>
            <person name="DeGray S."/>
            <person name="DeMaso C."/>
            <person name="Dhargay N."/>
            <person name="Dooley K."/>
            <person name="Dooley E."/>
            <person name="Doricent M."/>
            <person name="Dorje P."/>
            <person name="Dorjee K."/>
            <person name="Dupes A."/>
            <person name="Elong R."/>
            <person name="Falk J."/>
            <person name="Farina A."/>
            <person name="Faro S."/>
            <person name="Ferguson D."/>
            <person name="Fisher S."/>
            <person name="Foley C.D."/>
            <person name="Franke A."/>
            <person name="Friedrich D."/>
            <person name="Gadbois L."/>
            <person name="Gearin G."/>
            <person name="Gearin C.R."/>
            <person name="Giannoukos G."/>
            <person name="Goode T."/>
            <person name="Graham J."/>
            <person name="Grandbois E."/>
            <person name="Grewal S."/>
            <person name="Gyaltsen K."/>
            <person name="Hafez N."/>
            <person name="Hagos B."/>
            <person name="Hall J."/>
            <person name="Henson C."/>
            <person name="Hollinger A."/>
            <person name="Honan T."/>
            <person name="Huard M.D."/>
            <person name="Hughes L."/>
            <person name="Hurhula B."/>
            <person name="Husby M.E."/>
            <person name="Kamat A."/>
            <person name="Kanga B."/>
            <person name="Kashin S."/>
            <person name="Khazanovich D."/>
            <person name="Kisner P."/>
            <person name="Lance K."/>
            <person name="Lara M."/>
            <person name="Lee W."/>
            <person name="Lennon N."/>
            <person name="Letendre F."/>
            <person name="LeVine R."/>
            <person name="Lipovsky A."/>
            <person name="Liu X."/>
            <person name="Liu J."/>
            <person name="Liu S."/>
            <person name="Lokyitsang T."/>
            <person name="Lokyitsang Y."/>
            <person name="Lubonja R."/>
            <person name="Lui A."/>
            <person name="MacDonald P."/>
            <person name="Magnisalis V."/>
            <person name="Maru K."/>
            <person name="Matthews C."/>
            <person name="McCusker W."/>
            <person name="McDonough S."/>
            <person name="Mehta T."/>
            <person name="Meldrim J."/>
            <person name="Meneus L."/>
            <person name="Mihai O."/>
            <person name="Mihalev A."/>
            <person name="Mihova T."/>
            <person name="Mittelman R."/>
            <person name="Mlenga V."/>
            <person name="Montmayeur A."/>
            <person name="Mulrain L."/>
            <person name="Navidi A."/>
            <person name="Naylor J."/>
            <person name="Negash T."/>
            <person name="Nguyen T."/>
            <person name="Nguyen N."/>
            <person name="Nicol R."/>
            <person name="Norbu C."/>
            <person name="Norbu N."/>
            <person name="Novod N."/>
            <person name="O'Neill B."/>
            <person name="Osman S."/>
            <person name="Markiewicz E."/>
            <person name="Oyono O.L."/>
            <person name="Patti C."/>
            <person name="Phunkhang P."/>
            <person name="Pierre F."/>
            <person name="Priest M."/>
            <person name="Raghuraman S."/>
            <person name="Rege F."/>
            <person name="Reyes R."/>
            <person name="Rise C."/>
            <person name="Rogov P."/>
            <person name="Ross K."/>
            <person name="Ryan E."/>
            <person name="Settipalli S."/>
            <person name="Shea T."/>
            <person name="Sherpa N."/>
            <person name="Shi L."/>
            <person name="Shih D."/>
            <person name="Sparrow T."/>
            <person name="Spaulding J."/>
            <person name="Stalker J."/>
            <person name="Stange-Thomann N."/>
            <person name="Stavropoulos S."/>
            <person name="Stone C."/>
            <person name="Strader C."/>
            <person name="Tesfaye S."/>
            <person name="Thomson T."/>
            <person name="Thoulutsang Y."/>
            <person name="Thoulutsang D."/>
            <person name="Topham K."/>
            <person name="Topping I."/>
            <person name="Tsamla T."/>
            <person name="Vassiliev H."/>
            <person name="Vo A."/>
            <person name="Wangchuk T."/>
            <person name="Wangdi T."/>
            <person name="Weiand M."/>
            <person name="Wilkinson J."/>
            <person name="Wilson A."/>
            <person name="Yadav S."/>
            <person name="Young G."/>
            <person name="Yu Q."/>
            <person name="Zembek L."/>
            <person name="Zhong D."/>
            <person name="Zimmer A."/>
            <person name="Zwirko Z."/>
            <person name="Jaffe D.B."/>
            <person name="Alvarez P."/>
            <person name="Brockman W."/>
            <person name="Butler J."/>
            <person name="Chin C."/>
            <person name="Gnerre S."/>
            <person name="Grabherr M."/>
            <person name="Kleber M."/>
            <person name="Mauceli E."/>
            <person name="MacCallum I."/>
        </authorList>
    </citation>
    <scope>NUCLEOTIDE SEQUENCE [LARGE SCALE GENOMIC DNA]</scope>
    <source>
        <strain evidence="7">Tucson 14030-0811.24</strain>
    </source>
</reference>
<organism evidence="6 7">
    <name type="scientific">Drosophila willistoni</name>
    <name type="common">Fruit fly</name>
    <dbReference type="NCBI Taxonomy" id="7260"/>
    <lineage>
        <taxon>Eukaryota</taxon>
        <taxon>Metazoa</taxon>
        <taxon>Ecdysozoa</taxon>
        <taxon>Arthropoda</taxon>
        <taxon>Hexapoda</taxon>
        <taxon>Insecta</taxon>
        <taxon>Pterygota</taxon>
        <taxon>Neoptera</taxon>
        <taxon>Endopterygota</taxon>
        <taxon>Diptera</taxon>
        <taxon>Brachycera</taxon>
        <taxon>Muscomorpha</taxon>
        <taxon>Ephydroidea</taxon>
        <taxon>Drosophilidae</taxon>
        <taxon>Drosophila</taxon>
        <taxon>Sophophora</taxon>
    </lineage>
</organism>
<keyword evidence="5" id="KW-1015">Disulfide bond</keyword>
<evidence type="ECO:0000256" key="1">
    <source>
        <dbReference type="ARBA" id="ARBA00004613"/>
    </source>
</evidence>
<evidence type="ECO:0000313" key="6">
    <source>
        <dbReference type="EMBL" id="EDW84625.2"/>
    </source>
</evidence>
<dbReference type="FunCoup" id="B4NHE9">
    <property type="interactions" value="30"/>
</dbReference>
<evidence type="ECO:0000313" key="7">
    <source>
        <dbReference type="Proteomes" id="UP000007798"/>
    </source>
</evidence>
<dbReference type="OrthoDB" id="7929458at2759"/>
<dbReference type="HOGENOM" id="CLU_1148246_0_0_1"/>
<dbReference type="InterPro" id="IPR006170">
    <property type="entry name" value="PBP/GOBP"/>
</dbReference>
<sequence length="294" mass="34018">MGFYIYFSFFFTIPIYLDLDEIFCWTDDLDLCVAILLVRDLFIPLRMRASREQSRHDVGVAASCAVFSGSDCECHSFEGEQSILQHCMESHGGLSTENVERLARFTQWSATYEEVPCFTQCYIGEIGIYDAELGFNEEATVRHFGRPLYNACRERLASNRGHFESSCDHAYAGFHCIASMENDPFIQIEKLPNVTETAKRVMKECLLQIEESERHRINDYQKFSVVEPIPCYTRCFISKLRLFDEKTRRWQLAAMRRELGVPLQGAHVNGCNQRRGRNPCSTTYQQFTCYVMAN</sequence>
<dbReference type="GO" id="GO:0007608">
    <property type="term" value="P:sensory perception of smell"/>
    <property type="evidence" value="ECO:0007669"/>
    <property type="project" value="TreeGrafter"/>
</dbReference>
<dbReference type="Gene3D" id="1.10.238.20">
    <property type="entry name" value="Pheromone/general odorant binding protein domain"/>
    <property type="match status" value="2"/>
</dbReference>
<dbReference type="GO" id="GO:0005615">
    <property type="term" value="C:extracellular space"/>
    <property type="evidence" value="ECO:0007669"/>
    <property type="project" value="TreeGrafter"/>
</dbReference>
<dbReference type="Proteomes" id="UP000007798">
    <property type="component" value="Unassembled WGS sequence"/>
</dbReference>
<comment type="similarity">
    <text evidence="2">Belongs to the PBP/GOBP family.</text>
</comment>
<dbReference type="PANTHER" id="PTHR11857:SF43">
    <property type="entry name" value="GEO07291P1-RELATED"/>
    <property type="match status" value="1"/>
</dbReference>
<dbReference type="InterPro" id="IPR036728">
    <property type="entry name" value="PBP_GOBP_sf"/>
</dbReference>
<accession>B4NHE9</accession>
<dbReference type="EMBL" id="CH964272">
    <property type="protein sequence ID" value="EDW84625.2"/>
    <property type="molecule type" value="Genomic_DNA"/>
</dbReference>
<keyword evidence="4" id="KW-0732">Signal</keyword>
<dbReference type="eggNOG" id="ENOG502T7WP">
    <property type="taxonomic scope" value="Eukaryota"/>
</dbReference>
<comment type="subcellular location">
    <subcellularLocation>
        <location evidence="1">Secreted</location>
    </subcellularLocation>
</comment>
<protein>
    <submittedName>
        <fullName evidence="6">Odorant-binding protein 83cd</fullName>
    </submittedName>
</protein>
<name>B4NHE9_DROWI</name>
<dbReference type="AlphaFoldDB" id="B4NHE9"/>
<dbReference type="CDD" id="cd23992">
    <property type="entry name" value="PBP_GOBP"/>
    <property type="match status" value="1"/>
</dbReference>
<dbReference type="SUPFAM" id="SSF47565">
    <property type="entry name" value="Insect pheromone/odorant-binding proteins"/>
    <property type="match status" value="2"/>
</dbReference>
<keyword evidence="3" id="KW-0964">Secreted</keyword>
<gene>
    <name evidence="6" type="primary">Dwil\Obp83cd</name>
    <name evidence="6" type="ORF">Dwil_GK13025</name>
</gene>
<proteinExistence type="inferred from homology"/>
<dbReference type="InParanoid" id="B4NHE9"/>